<sequence length="379" mass="40870">MTDSPAITRLLTPKADLGAALIETIPAPAAAPGSIRLRLDRFALTTNNITYAAFGEAMRYWDFFPTGRPDHGHMPVWGFAEVEASEVDGIAPGERFYGYFPIATRITMQPGRVTERGFYDQAEHRLPLVSAYNQYTRCTADPVWSPAMENAQMLIRPLFITSFVLADYLADNGWFGAARLVISSASAKTAYGAAFCLAGLADRPELIGLTSRANRGFTEALGLYDRVVTYDDLPGIAADRPTTYVDFSGDDGLRARIHGHFGPGLIHDCLVGSAANTAPLDRTLAAAAALPGPAPVMFFAPVQIRKRNADWGGAEFTRRFNLDQTRFTTAATTGTDPWIRIEEGRGLDAAASIIRALHAGTADPRAGYVVLPAAGPETV</sequence>
<dbReference type="Proteomes" id="UP000075787">
    <property type="component" value="Unassembled WGS sequence"/>
</dbReference>
<evidence type="ECO:0000313" key="1">
    <source>
        <dbReference type="EMBL" id="KYO51816.1"/>
    </source>
</evidence>
<name>A0A162KPS9_9PROT</name>
<proteinExistence type="predicted"/>
<protein>
    <recommendedName>
        <fullName evidence="3">DUF2855 domain-containing protein</fullName>
    </recommendedName>
</protein>
<dbReference type="AlphaFoldDB" id="A0A162KPS9"/>
<dbReference type="EMBL" id="LPZR01000165">
    <property type="protein sequence ID" value="KYO51816.1"/>
    <property type="molecule type" value="Genomic_DNA"/>
</dbReference>
<dbReference type="Pfam" id="PF11017">
    <property type="entry name" value="DUF2855"/>
    <property type="match status" value="1"/>
</dbReference>
<evidence type="ECO:0008006" key="3">
    <source>
        <dbReference type="Google" id="ProtNLM"/>
    </source>
</evidence>
<dbReference type="InterPro" id="IPR021276">
    <property type="entry name" value="DUF2855"/>
</dbReference>
<reference evidence="1 2" key="1">
    <citation type="submission" date="2015-12" db="EMBL/GenBank/DDBJ databases">
        <title>Genome sequence of Tistrella mobilis MCCC 1A02139.</title>
        <authorList>
            <person name="Lu L."/>
            <person name="Lai Q."/>
            <person name="Shao Z."/>
            <person name="Qian P."/>
        </authorList>
    </citation>
    <scope>NUCLEOTIDE SEQUENCE [LARGE SCALE GENOMIC DNA]</scope>
    <source>
        <strain evidence="1 2">MCCC 1A02139</strain>
    </source>
</reference>
<gene>
    <name evidence="1" type="ORF">AUP44_07740</name>
</gene>
<organism evidence="1 2">
    <name type="scientific">Tistrella mobilis</name>
    <dbReference type="NCBI Taxonomy" id="171437"/>
    <lineage>
        <taxon>Bacteria</taxon>
        <taxon>Pseudomonadati</taxon>
        <taxon>Pseudomonadota</taxon>
        <taxon>Alphaproteobacteria</taxon>
        <taxon>Geminicoccales</taxon>
        <taxon>Geminicoccaceae</taxon>
        <taxon>Tistrella</taxon>
    </lineage>
</organism>
<accession>A0A162KPS9</accession>
<dbReference type="GeneID" id="97242268"/>
<dbReference type="OrthoDB" id="8953110at2"/>
<comment type="caution">
    <text evidence="1">The sequence shown here is derived from an EMBL/GenBank/DDBJ whole genome shotgun (WGS) entry which is preliminary data.</text>
</comment>
<dbReference type="RefSeq" id="WP_062765505.1">
    <property type="nucleotide sequence ID" value="NZ_CP121045.1"/>
</dbReference>
<evidence type="ECO:0000313" key="2">
    <source>
        <dbReference type="Proteomes" id="UP000075787"/>
    </source>
</evidence>